<dbReference type="HOGENOM" id="CLU_2856070_0_0_1"/>
<protein>
    <submittedName>
        <fullName evidence="1">Uncharacterized protein</fullName>
    </submittedName>
</protein>
<reference evidence="2" key="2">
    <citation type="submission" date="2015-01" db="EMBL/GenBank/DDBJ databases">
        <title>Evolutionary Origins and Diversification of the Mycorrhizal Mutualists.</title>
        <authorList>
            <consortium name="DOE Joint Genome Institute"/>
            <consortium name="Mycorrhizal Genomics Consortium"/>
            <person name="Kohler A."/>
            <person name="Kuo A."/>
            <person name="Nagy L.G."/>
            <person name="Floudas D."/>
            <person name="Copeland A."/>
            <person name="Barry K.W."/>
            <person name="Cichocki N."/>
            <person name="Veneault-Fourrey C."/>
            <person name="LaButti K."/>
            <person name="Lindquist E.A."/>
            <person name="Lipzen A."/>
            <person name="Lundell T."/>
            <person name="Morin E."/>
            <person name="Murat C."/>
            <person name="Riley R."/>
            <person name="Ohm R."/>
            <person name="Sun H."/>
            <person name="Tunlid A."/>
            <person name="Henrissat B."/>
            <person name="Grigoriev I.V."/>
            <person name="Hibbett D.S."/>
            <person name="Martin F."/>
        </authorList>
    </citation>
    <scope>NUCLEOTIDE SEQUENCE [LARGE SCALE GENOMIC DNA]</scope>
    <source>
        <strain evidence="2">Ve08.2h10</strain>
    </source>
</reference>
<dbReference type="EMBL" id="KN825227">
    <property type="protein sequence ID" value="KIK92951.1"/>
    <property type="molecule type" value="Genomic_DNA"/>
</dbReference>
<name>A0A0D0DUT9_9AGAM</name>
<keyword evidence="2" id="KW-1185">Reference proteome</keyword>
<proteinExistence type="predicted"/>
<dbReference type="InParanoid" id="A0A0D0DUT9"/>
<evidence type="ECO:0000313" key="1">
    <source>
        <dbReference type="EMBL" id="KIK92951.1"/>
    </source>
</evidence>
<accession>A0A0D0DUT9</accession>
<dbReference type="AlphaFoldDB" id="A0A0D0DUT9"/>
<evidence type="ECO:0000313" key="2">
    <source>
        <dbReference type="Proteomes" id="UP000054538"/>
    </source>
</evidence>
<sequence length="81" mass="9108">MCLSIVAAELPSTHDVSNFIHNLFVEFLQELRARIQSEHSGRVSTTTDLLSVNQTKASFMGITAHWISQWCQFGAVLCWVV</sequence>
<reference evidence="1 2" key="1">
    <citation type="submission" date="2014-04" db="EMBL/GenBank/DDBJ databases">
        <authorList>
            <consortium name="DOE Joint Genome Institute"/>
            <person name="Kuo A."/>
            <person name="Kohler A."/>
            <person name="Jargeat P."/>
            <person name="Nagy L.G."/>
            <person name="Floudas D."/>
            <person name="Copeland A."/>
            <person name="Barry K.W."/>
            <person name="Cichocki N."/>
            <person name="Veneault-Fourrey C."/>
            <person name="LaButti K."/>
            <person name="Lindquist E.A."/>
            <person name="Lipzen A."/>
            <person name="Lundell T."/>
            <person name="Morin E."/>
            <person name="Murat C."/>
            <person name="Sun H."/>
            <person name="Tunlid A."/>
            <person name="Henrissat B."/>
            <person name="Grigoriev I.V."/>
            <person name="Hibbett D.S."/>
            <person name="Martin F."/>
            <person name="Nordberg H.P."/>
            <person name="Cantor M.N."/>
            <person name="Hua S.X."/>
        </authorList>
    </citation>
    <scope>NUCLEOTIDE SEQUENCE [LARGE SCALE GENOMIC DNA]</scope>
    <source>
        <strain evidence="1 2">Ve08.2h10</strain>
    </source>
</reference>
<dbReference type="Proteomes" id="UP000054538">
    <property type="component" value="Unassembled WGS sequence"/>
</dbReference>
<organism evidence="1 2">
    <name type="scientific">Paxillus rubicundulus Ve08.2h10</name>
    <dbReference type="NCBI Taxonomy" id="930991"/>
    <lineage>
        <taxon>Eukaryota</taxon>
        <taxon>Fungi</taxon>
        <taxon>Dikarya</taxon>
        <taxon>Basidiomycota</taxon>
        <taxon>Agaricomycotina</taxon>
        <taxon>Agaricomycetes</taxon>
        <taxon>Agaricomycetidae</taxon>
        <taxon>Boletales</taxon>
        <taxon>Paxilineae</taxon>
        <taxon>Paxillaceae</taxon>
        <taxon>Paxillus</taxon>
    </lineage>
</organism>
<gene>
    <name evidence="1" type="ORF">PAXRUDRAFT_146163</name>
</gene>